<dbReference type="InterPro" id="IPR042099">
    <property type="entry name" value="ANL_N_sf"/>
</dbReference>
<dbReference type="GO" id="GO:0016878">
    <property type="term" value="F:acid-thiol ligase activity"/>
    <property type="evidence" value="ECO:0007669"/>
    <property type="project" value="UniProtKB-ARBA"/>
</dbReference>
<dbReference type="InterPro" id="IPR000873">
    <property type="entry name" value="AMP-dep_synth/lig_dom"/>
</dbReference>
<keyword evidence="4" id="KW-1185">Reference proteome</keyword>
<accession>K2MBM5</accession>
<dbReference type="Pfam" id="PF00501">
    <property type="entry name" value="AMP-binding"/>
    <property type="match status" value="1"/>
</dbReference>
<evidence type="ECO:0000259" key="2">
    <source>
        <dbReference type="Pfam" id="PF13193"/>
    </source>
</evidence>
<dbReference type="InterPro" id="IPR025110">
    <property type="entry name" value="AMP-bd_C"/>
</dbReference>
<feature type="domain" description="AMP-dependent synthetase/ligase" evidence="1">
    <location>
        <begin position="7"/>
        <end position="369"/>
    </location>
</feature>
<feature type="domain" description="AMP-binding enzyme C-terminal" evidence="2">
    <location>
        <begin position="425"/>
        <end position="499"/>
    </location>
</feature>
<dbReference type="eggNOG" id="COG0318">
    <property type="taxonomic scope" value="Bacteria"/>
</dbReference>
<gene>
    <name evidence="3" type="ORF">NA2_14027</name>
</gene>
<dbReference type="EMBL" id="AMRM01000015">
    <property type="protein sequence ID" value="EKF18275.1"/>
    <property type="molecule type" value="Genomic_DNA"/>
</dbReference>
<keyword evidence="3" id="KW-0436">Ligase</keyword>
<name>K2MBM5_9HYPH</name>
<dbReference type="Proteomes" id="UP000006786">
    <property type="component" value="Unassembled WGS sequence"/>
</dbReference>
<evidence type="ECO:0000313" key="4">
    <source>
        <dbReference type="Proteomes" id="UP000006786"/>
    </source>
</evidence>
<sequence length="513" mass="55006">MRVETLLREQAARMPQATALVAGGMRLRYGDLDALSERFAASLAEQGVARGDRVMLFMDNCWEMAVAVFAVLKAGAVVCPLNPGVKAPGLAHVLGDCRPGAIVLDARHHTLLQEADPGGTLAGTRIIARAGESLPEGAVALEECLEESHRLDREAGDENDLALIIYTSGSTGRAKGVMMAHRNVDAASRLIRDYLENTPDDVVLSVLPLSFTYGLYQLLVAVRAGACLVLEKSFAFPQTVLETARAEGVTGFPLVPTIAAMLVSMKDSPAGFLPDLRYITNAAAALPPAHLASLRALFPKAEFYAMYGLTECARATFLPPGEIDRHPGSVGKALPETEAFVIGEDGVPAAAGVTGELVVRGPHVMRGYWNDPAATDAVLRALPDGRGIALHTGDLFSTDAEGYLHFVGRRDDIIKVRGEKVPPRQVEDVLQSCPGVREALVFGEPEPVLGHIVHALIIRDDDALTERAVMQFCARRLPDAMMPKKVTFRSELPRTASGKISRRLAAMEATQAL</sequence>
<evidence type="ECO:0000259" key="1">
    <source>
        <dbReference type="Pfam" id="PF00501"/>
    </source>
</evidence>
<dbReference type="Gene3D" id="3.40.50.12780">
    <property type="entry name" value="N-terminal domain of ligase-like"/>
    <property type="match status" value="1"/>
</dbReference>
<dbReference type="PROSITE" id="PS00455">
    <property type="entry name" value="AMP_BINDING"/>
    <property type="match status" value="1"/>
</dbReference>
<dbReference type="STRING" id="391937.NA2_14027"/>
<dbReference type="InterPro" id="IPR045851">
    <property type="entry name" value="AMP-bd_C_sf"/>
</dbReference>
<organism evidence="3 4">
    <name type="scientific">Nitratireductor pacificus pht-3B</name>
    <dbReference type="NCBI Taxonomy" id="391937"/>
    <lineage>
        <taxon>Bacteria</taxon>
        <taxon>Pseudomonadati</taxon>
        <taxon>Pseudomonadota</taxon>
        <taxon>Alphaproteobacteria</taxon>
        <taxon>Hyphomicrobiales</taxon>
        <taxon>Phyllobacteriaceae</taxon>
        <taxon>Nitratireductor</taxon>
    </lineage>
</organism>
<dbReference type="RefSeq" id="WP_008597648.1">
    <property type="nucleotide sequence ID" value="NZ_AMRM01000015.1"/>
</dbReference>
<protein>
    <submittedName>
        <fullName evidence="3">Putative long-chain fatty-acid-CoA ligase protein</fullName>
    </submittedName>
</protein>
<dbReference type="SUPFAM" id="SSF56801">
    <property type="entry name" value="Acetyl-CoA synthetase-like"/>
    <property type="match status" value="1"/>
</dbReference>
<evidence type="ECO:0000313" key="3">
    <source>
        <dbReference type="EMBL" id="EKF18275.1"/>
    </source>
</evidence>
<reference evidence="3 4" key="1">
    <citation type="journal article" date="2012" name="J. Bacteriol.">
        <title>Genome Sequence of Nitratireductor pacificus Type Strain pht-3B.</title>
        <authorList>
            <person name="Lai Q."/>
            <person name="Li G."/>
            <person name="Shao Z."/>
        </authorList>
    </citation>
    <scope>NUCLEOTIDE SEQUENCE [LARGE SCALE GENOMIC DNA]</scope>
    <source>
        <strain evidence="4">pht-3B</strain>
    </source>
</reference>
<dbReference type="OrthoDB" id="9803968at2"/>
<dbReference type="InterPro" id="IPR050237">
    <property type="entry name" value="ATP-dep_AMP-bd_enzyme"/>
</dbReference>
<dbReference type="Pfam" id="PF13193">
    <property type="entry name" value="AMP-binding_C"/>
    <property type="match status" value="1"/>
</dbReference>
<dbReference type="AlphaFoldDB" id="K2MBM5"/>
<dbReference type="Gene3D" id="3.30.300.30">
    <property type="match status" value="1"/>
</dbReference>
<dbReference type="PATRIC" id="fig|391937.3.peg.2879"/>
<comment type="caution">
    <text evidence="3">The sequence shown here is derived from an EMBL/GenBank/DDBJ whole genome shotgun (WGS) entry which is preliminary data.</text>
</comment>
<proteinExistence type="predicted"/>
<dbReference type="InterPro" id="IPR020845">
    <property type="entry name" value="AMP-binding_CS"/>
</dbReference>
<dbReference type="PANTHER" id="PTHR43767:SF1">
    <property type="entry name" value="NONRIBOSOMAL PEPTIDE SYNTHASE PES1 (EUROFUNG)-RELATED"/>
    <property type="match status" value="1"/>
</dbReference>
<dbReference type="PANTHER" id="PTHR43767">
    <property type="entry name" value="LONG-CHAIN-FATTY-ACID--COA LIGASE"/>
    <property type="match status" value="1"/>
</dbReference>